<dbReference type="GO" id="GO:0003677">
    <property type="term" value="F:DNA binding"/>
    <property type="evidence" value="ECO:0007669"/>
    <property type="project" value="UniProtKB-KW"/>
</dbReference>
<dbReference type="Gene3D" id="1.10.10.10">
    <property type="entry name" value="Winged helix-like DNA-binding domain superfamily/Winged helix DNA-binding domain"/>
    <property type="match status" value="1"/>
</dbReference>
<proteinExistence type="inferred from homology"/>
<dbReference type="KEGG" id="eba:c1A53"/>
<name>Q5P5I7_AROAE</name>
<evidence type="ECO:0000259" key="5">
    <source>
        <dbReference type="PROSITE" id="PS50931"/>
    </source>
</evidence>
<dbReference type="GO" id="GO:0003700">
    <property type="term" value="F:DNA-binding transcription factor activity"/>
    <property type="evidence" value="ECO:0007669"/>
    <property type="project" value="InterPro"/>
</dbReference>
<dbReference type="InterPro" id="IPR036390">
    <property type="entry name" value="WH_DNA-bd_sf"/>
</dbReference>
<dbReference type="CDD" id="cd08414">
    <property type="entry name" value="PBP2_LTTR_aromatics_like"/>
    <property type="match status" value="1"/>
</dbReference>
<sequence length="300" mass="33227">MELRHLRCFEVLAEELHFTRAAERLHIEQSPLSRTIKELEGELGVLLFDRDRRGTRLTQAGEVFLQDVRRLFTTLKMARENVKAVSSGYLGILRVAVPCGCIDPRLSAFLARCREEDPAVEIRLTEAPLAEQLRGLRSGGFNVGFGYTTEVGDGIVAEPIWTDSLVVVVSTRHPLLVHKQVPLEDLVRYPLVMGDPRLFGQCNSDLDRLLRTATDRPIVVEHVTSMDMMLMLAAAGYGVGFANAARIGGCHRPDIVTRPLAAPNVVHTTYLLRPDSSGTAAAPAIPLDRFMARLHAQTDK</sequence>
<dbReference type="PANTHER" id="PTHR30346:SF0">
    <property type="entry name" value="HCA OPERON TRANSCRIPTIONAL ACTIVATOR HCAR"/>
    <property type="match status" value="1"/>
</dbReference>
<dbReference type="InterPro" id="IPR000847">
    <property type="entry name" value="LysR_HTH_N"/>
</dbReference>
<keyword evidence="4" id="KW-0804">Transcription</keyword>
<dbReference type="FunFam" id="1.10.10.10:FF:000001">
    <property type="entry name" value="LysR family transcriptional regulator"/>
    <property type="match status" value="1"/>
</dbReference>
<reference evidence="6 7" key="1">
    <citation type="journal article" date="2005" name="Arch. Microbiol.">
        <title>The genome sequence of an anaerobic aromatic-degrading denitrifying bacterium, strain EbN1.</title>
        <authorList>
            <person name="Rabus R."/>
            <person name="Kube M."/>
            <person name="Heider J."/>
            <person name="Beck A."/>
            <person name="Heitmann K."/>
            <person name="Widdel F."/>
            <person name="Reinhardt R."/>
        </authorList>
    </citation>
    <scope>NUCLEOTIDE SEQUENCE [LARGE SCALE GENOMIC DNA]</scope>
    <source>
        <strain evidence="6 7">EbN1</strain>
    </source>
</reference>
<dbReference type="PRINTS" id="PR00039">
    <property type="entry name" value="HTHLYSR"/>
</dbReference>
<evidence type="ECO:0000313" key="7">
    <source>
        <dbReference type="Proteomes" id="UP000006552"/>
    </source>
</evidence>
<dbReference type="PANTHER" id="PTHR30346">
    <property type="entry name" value="TRANSCRIPTIONAL DUAL REGULATOR HCAR-RELATED"/>
    <property type="match status" value="1"/>
</dbReference>
<feature type="domain" description="HTH lysR-type" evidence="5">
    <location>
        <begin position="1"/>
        <end position="58"/>
    </location>
</feature>
<dbReference type="STRING" id="76114.c1A53"/>
<dbReference type="HOGENOM" id="CLU_039613_6_4_4"/>
<protein>
    <submittedName>
        <fullName evidence="6">Regulatory protein, LysR-family</fullName>
    </submittedName>
</protein>
<dbReference type="InterPro" id="IPR036388">
    <property type="entry name" value="WH-like_DNA-bd_sf"/>
</dbReference>
<dbReference type="EMBL" id="CR555306">
    <property type="protein sequence ID" value="CAI07425.1"/>
    <property type="molecule type" value="Genomic_DNA"/>
</dbReference>
<dbReference type="SUPFAM" id="SSF46785">
    <property type="entry name" value="Winged helix' DNA-binding domain"/>
    <property type="match status" value="1"/>
</dbReference>
<organism evidence="6 7">
    <name type="scientific">Aromatoleum aromaticum (strain DSM 19018 / LMG 30748 / EbN1)</name>
    <name type="common">Azoarcus sp. (strain EbN1)</name>
    <dbReference type="NCBI Taxonomy" id="76114"/>
    <lineage>
        <taxon>Bacteria</taxon>
        <taxon>Pseudomonadati</taxon>
        <taxon>Pseudomonadota</taxon>
        <taxon>Betaproteobacteria</taxon>
        <taxon>Rhodocyclales</taxon>
        <taxon>Rhodocyclaceae</taxon>
        <taxon>Aromatoleum</taxon>
    </lineage>
</organism>
<dbReference type="eggNOG" id="COG0583">
    <property type="taxonomic scope" value="Bacteria"/>
</dbReference>
<dbReference type="GO" id="GO:0032993">
    <property type="term" value="C:protein-DNA complex"/>
    <property type="evidence" value="ECO:0007669"/>
    <property type="project" value="TreeGrafter"/>
</dbReference>
<dbReference type="Proteomes" id="UP000006552">
    <property type="component" value="Chromosome"/>
</dbReference>
<dbReference type="PROSITE" id="PS50931">
    <property type="entry name" value="HTH_LYSR"/>
    <property type="match status" value="1"/>
</dbReference>
<evidence type="ECO:0000256" key="1">
    <source>
        <dbReference type="ARBA" id="ARBA00009437"/>
    </source>
</evidence>
<dbReference type="AlphaFoldDB" id="Q5P5I7"/>
<evidence type="ECO:0000256" key="4">
    <source>
        <dbReference type="ARBA" id="ARBA00023163"/>
    </source>
</evidence>
<keyword evidence="2" id="KW-0805">Transcription regulation</keyword>
<dbReference type="RefSeq" id="WP_011237145.1">
    <property type="nucleotide sequence ID" value="NC_006513.1"/>
</dbReference>
<evidence type="ECO:0000256" key="3">
    <source>
        <dbReference type="ARBA" id="ARBA00023125"/>
    </source>
</evidence>
<dbReference type="OrthoDB" id="646694at2"/>
<dbReference type="Pfam" id="PF03466">
    <property type="entry name" value="LysR_substrate"/>
    <property type="match status" value="1"/>
</dbReference>
<evidence type="ECO:0000256" key="2">
    <source>
        <dbReference type="ARBA" id="ARBA00023015"/>
    </source>
</evidence>
<dbReference type="Pfam" id="PF00126">
    <property type="entry name" value="HTH_1"/>
    <property type="match status" value="1"/>
</dbReference>
<keyword evidence="7" id="KW-1185">Reference proteome</keyword>
<gene>
    <name evidence="6" type="primary">reg3</name>
    <name evidence="6" type="ORF">c1A53</name>
</gene>
<comment type="similarity">
    <text evidence="1">Belongs to the LysR transcriptional regulatory family.</text>
</comment>
<evidence type="ECO:0000313" key="6">
    <source>
        <dbReference type="EMBL" id="CAI07425.1"/>
    </source>
</evidence>
<dbReference type="InterPro" id="IPR005119">
    <property type="entry name" value="LysR_subst-bd"/>
</dbReference>
<keyword evidence="3" id="KW-0238">DNA-binding</keyword>
<dbReference type="SUPFAM" id="SSF53850">
    <property type="entry name" value="Periplasmic binding protein-like II"/>
    <property type="match status" value="1"/>
</dbReference>
<accession>Q5P5I7</accession>
<dbReference type="Gene3D" id="3.40.190.290">
    <property type="match status" value="1"/>
</dbReference>